<name>A0A4P9W5T7_9FUNG</name>
<dbReference type="GO" id="GO:0030246">
    <property type="term" value="F:carbohydrate binding"/>
    <property type="evidence" value="ECO:0007669"/>
    <property type="project" value="InterPro"/>
</dbReference>
<dbReference type="InterPro" id="IPR011013">
    <property type="entry name" value="Gal_mutarotase_sf_dom"/>
</dbReference>
<dbReference type="SMART" id="SM00872">
    <property type="entry name" value="Alpha-mann_mid"/>
    <property type="match status" value="1"/>
</dbReference>
<gene>
    <name evidence="8" type="ORF">BDK51DRAFT_28981</name>
</gene>
<dbReference type="FunFam" id="1.20.1270.50:FF:000004">
    <property type="entry name" value="alpha-mannosidase 2C1 isoform X1"/>
    <property type="match status" value="1"/>
</dbReference>
<dbReference type="Pfam" id="PF09261">
    <property type="entry name" value="Alpha-mann_mid"/>
    <property type="match status" value="1"/>
</dbReference>
<dbReference type="InterPro" id="IPR028995">
    <property type="entry name" value="Glyco_hydro_57/38_cen_sf"/>
</dbReference>
<evidence type="ECO:0000259" key="7">
    <source>
        <dbReference type="SMART" id="SM00872"/>
    </source>
</evidence>
<evidence type="ECO:0000256" key="6">
    <source>
        <dbReference type="ARBA" id="ARBA00071615"/>
    </source>
</evidence>
<dbReference type="SUPFAM" id="SSF88713">
    <property type="entry name" value="Glycoside hydrolase/deacetylase"/>
    <property type="match status" value="1"/>
</dbReference>
<protein>
    <recommendedName>
        <fullName evidence="6">Alpha-mannosidase</fullName>
    </recommendedName>
</protein>
<keyword evidence="3" id="KW-0378">Hydrolase</keyword>
<dbReference type="GO" id="GO:0046872">
    <property type="term" value="F:metal ion binding"/>
    <property type="evidence" value="ECO:0007669"/>
    <property type="project" value="UniProtKB-KW"/>
</dbReference>
<dbReference type="InterPro" id="IPR037094">
    <property type="entry name" value="Glyco_hydro_38_cen_sf"/>
</dbReference>
<keyword evidence="4" id="KW-0326">Glycosidase</keyword>
<dbReference type="EMBL" id="KZ997158">
    <property type="protein sequence ID" value="RKO87791.1"/>
    <property type="molecule type" value="Genomic_DNA"/>
</dbReference>
<dbReference type="Gene3D" id="2.70.98.30">
    <property type="entry name" value="Golgi alpha-mannosidase II, domain 4"/>
    <property type="match status" value="1"/>
</dbReference>
<dbReference type="InterPro" id="IPR041147">
    <property type="entry name" value="GH38_C"/>
</dbReference>
<dbReference type="InterPro" id="IPR011330">
    <property type="entry name" value="Glyco_hydro/deAcase_b/a-brl"/>
</dbReference>
<dbReference type="InterPro" id="IPR011682">
    <property type="entry name" value="Glyco_hydro_38_C"/>
</dbReference>
<dbReference type="GO" id="GO:0004559">
    <property type="term" value="F:alpha-mannosidase activity"/>
    <property type="evidence" value="ECO:0007669"/>
    <property type="project" value="InterPro"/>
</dbReference>
<evidence type="ECO:0000256" key="2">
    <source>
        <dbReference type="ARBA" id="ARBA00022723"/>
    </source>
</evidence>
<dbReference type="PANTHER" id="PTHR46017">
    <property type="entry name" value="ALPHA-MANNOSIDASE 2C1"/>
    <property type="match status" value="1"/>
</dbReference>
<evidence type="ECO:0000313" key="8">
    <source>
        <dbReference type="EMBL" id="RKO87791.1"/>
    </source>
</evidence>
<evidence type="ECO:0000256" key="1">
    <source>
        <dbReference type="ARBA" id="ARBA00009792"/>
    </source>
</evidence>
<dbReference type="AlphaFoldDB" id="A0A4P9W5T7"/>
<reference evidence="9" key="1">
    <citation type="journal article" date="2018" name="Nat. Microbiol.">
        <title>Leveraging single-cell genomics to expand the fungal tree of life.</title>
        <authorList>
            <person name="Ahrendt S.R."/>
            <person name="Quandt C.A."/>
            <person name="Ciobanu D."/>
            <person name="Clum A."/>
            <person name="Salamov A."/>
            <person name="Andreopoulos B."/>
            <person name="Cheng J.F."/>
            <person name="Woyke T."/>
            <person name="Pelin A."/>
            <person name="Henrissat B."/>
            <person name="Reynolds N.K."/>
            <person name="Benny G.L."/>
            <person name="Smith M.E."/>
            <person name="James T.Y."/>
            <person name="Grigoriev I.V."/>
        </authorList>
    </citation>
    <scope>NUCLEOTIDE SEQUENCE [LARGE SCALE GENOMIC DNA]</scope>
</reference>
<proteinExistence type="inferred from homology"/>
<dbReference type="Pfam" id="PF07748">
    <property type="entry name" value="Glyco_hydro_38C"/>
    <property type="match status" value="1"/>
</dbReference>
<sequence>GGGPLISMIERLRRMSNVEGLPATVKFGTPSDFYKELEATSHDLPAWKGELYFELHRGTYTSQAQTKKGNRKSELLLRDVEILASLCTVDPAIEFKTPKKELDRMWKLVLLNQFHDVLPGSSIEIVYDDALKFYRDVSRSASAIRDEAFDKLVRSVPADSNAVQGISVYNATSWARTSTILEVDLYTLPQTQSWGNAFHQLSADGSKGLALVEGIPAFGVKHFGLRYPSTSFSPVKVATGADGSIVVNNDFIQASFDVNGRLYSYVDKRHGNREIIAPGMLANVLKLFEDIPLFWDAWDVEIYHLEKGWNAGVGTLSIEERGPLRAVLRIEHPITPISTLVQKIIITAVEAKIDFETWVDWNENRKFLKVEFPFNIMSDVATYETQFGIVSRPTHYNNSWDLARFEVCGHKFADFSEHGYGVAVLNDCKYGYAVHDNVMRLSLLRSPKAPDLNCDMVPNTPLLHDPLYQGEHTFKYALYPHGGTFAESDVVQKGYELNVPLLVRPTPVNPANPHITEFFSVSHPNLVLDTIKPAEDESGTLILRLYESQGGRGVAHVKSALRIVDAVFCNVLEDAGGELVVPFAPFKIVSIRVKAAKA</sequence>
<keyword evidence="9" id="KW-1185">Reference proteome</keyword>
<evidence type="ECO:0000256" key="5">
    <source>
        <dbReference type="ARBA" id="ARBA00054985"/>
    </source>
</evidence>
<evidence type="ECO:0000256" key="3">
    <source>
        <dbReference type="ARBA" id="ARBA00022801"/>
    </source>
</evidence>
<dbReference type="SUPFAM" id="SSF88688">
    <property type="entry name" value="Families 57/38 glycoside transferase middle domain"/>
    <property type="match status" value="1"/>
</dbReference>
<organism evidence="8 9">
    <name type="scientific">Blyttiomyces helicus</name>
    <dbReference type="NCBI Taxonomy" id="388810"/>
    <lineage>
        <taxon>Eukaryota</taxon>
        <taxon>Fungi</taxon>
        <taxon>Fungi incertae sedis</taxon>
        <taxon>Chytridiomycota</taxon>
        <taxon>Chytridiomycota incertae sedis</taxon>
        <taxon>Chytridiomycetes</taxon>
        <taxon>Chytridiomycetes incertae sedis</taxon>
        <taxon>Blyttiomyces</taxon>
    </lineage>
</organism>
<dbReference type="Gene3D" id="1.20.1270.50">
    <property type="entry name" value="Glycoside hydrolase family 38, central domain"/>
    <property type="match status" value="1"/>
</dbReference>
<dbReference type="Proteomes" id="UP000269721">
    <property type="component" value="Unassembled WGS sequence"/>
</dbReference>
<dbReference type="OrthoDB" id="10261055at2759"/>
<keyword evidence="2" id="KW-0479">Metal-binding</keyword>
<accession>A0A4P9W5T7</accession>
<dbReference type="GO" id="GO:0009313">
    <property type="term" value="P:oligosaccharide catabolic process"/>
    <property type="evidence" value="ECO:0007669"/>
    <property type="project" value="TreeGrafter"/>
</dbReference>
<dbReference type="PANTHER" id="PTHR46017:SF1">
    <property type="entry name" value="ALPHA-MANNOSIDASE 2C1"/>
    <property type="match status" value="1"/>
</dbReference>
<dbReference type="Pfam" id="PF17677">
    <property type="entry name" value="Glyco_hydro38C2"/>
    <property type="match status" value="1"/>
</dbReference>
<feature type="non-terminal residue" evidence="8">
    <location>
        <position position="1"/>
    </location>
</feature>
<evidence type="ECO:0000256" key="4">
    <source>
        <dbReference type="ARBA" id="ARBA00023295"/>
    </source>
</evidence>
<feature type="domain" description="Glycoside hydrolase family 38 central" evidence="7">
    <location>
        <begin position="54"/>
        <end position="134"/>
    </location>
</feature>
<evidence type="ECO:0000313" key="9">
    <source>
        <dbReference type="Proteomes" id="UP000269721"/>
    </source>
</evidence>
<dbReference type="GO" id="GO:0006013">
    <property type="term" value="P:mannose metabolic process"/>
    <property type="evidence" value="ECO:0007669"/>
    <property type="project" value="InterPro"/>
</dbReference>
<dbReference type="FunFam" id="2.70.98.30:FF:000001">
    <property type="entry name" value="alpha-mannosidase 2C1 isoform X2"/>
    <property type="match status" value="1"/>
</dbReference>
<dbReference type="SUPFAM" id="SSF74650">
    <property type="entry name" value="Galactose mutarotase-like"/>
    <property type="match status" value="1"/>
</dbReference>
<comment type="similarity">
    <text evidence="1">Belongs to the glycosyl hydrolase 38 family.</text>
</comment>
<dbReference type="InterPro" id="IPR015341">
    <property type="entry name" value="Glyco_hydro_38_cen"/>
</dbReference>
<comment type="function">
    <text evidence="5">Degrades free oligosaccharides in the vacuole.</text>
</comment>